<evidence type="ECO:0000313" key="2">
    <source>
        <dbReference type="EnsemblMetazoa" id="CJA42274.1"/>
    </source>
</evidence>
<feature type="compositionally biased region" description="Polar residues" evidence="1">
    <location>
        <begin position="14"/>
        <end position="25"/>
    </location>
</feature>
<feature type="region of interest" description="Disordered" evidence="1">
    <location>
        <begin position="14"/>
        <end position="37"/>
    </location>
</feature>
<sequence length="37" mass="4045">MQITETAPSKYTVTTCSQLTGSSPSEELDQLLTEKLN</sequence>
<proteinExistence type="predicted"/>
<dbReference type="Proteomes" id="UP000005237">
    <property type="component" value="Unassembled WGS sequence"/>
</dbReference>
<dbReference type="EnsemblMetazoa" id="CJA42274.1">
    <property type="protein sequence ID" value="CJA42274.1"/>
    <property type="gene ID" value="WBGene00218122"/>
</dbReference>
<reference evidence="2" key="2">
    <citation type="submission" date="2022-06" db="UniProtKB">
        <authorList>
            <consortium name="EnsemblMetazoa"/>
        </authorList>
    </citation>
    <scope>IDENTIFICATION</scope>
    <source>
        <strain evidence="2">DF5081</strain>
    </source>
</reference>
<evidence type="ECO:0000313" key="3">
    <source>
        <dbReference type="Proteomes" id="UP000005237"/>
    </source>
</evidence>
<accession>A0A8R1EUG0</accession>
<organism evidence="2 3">
    <name type="scientific">Caenorhabditis japonica</name>
    <dbReference type="NCBI Taxonomy" id="281687"/>
    <lineage>
        <taxon>Eukaryota</taxon>
        <taxon>Metazoa</taxon>
        <taxon>Ecdysozoa</taxon>
        <taxon>Nematoda</taxon>
        <taxon>Chromadorea</taxon>
        <taxon>Rhabditida</taxon>
        <taxon>Rhabditina</taxon>
        <taxon>Rhabditomorpha</taxon>
        <taxon>Rhabditoidea</taxon>
        <taxon>Rhabditidae</taxon>
        <taxon>Peloderinae</taxon>
        <taxon>Caenorhabditis</taxon>
    </lineage>
</organism>
<evidence type="ECO:0000256" key="1">
    <source>
        <dbReference type="SAM" id="MobiDB-lite"/>
    </source>
</evidence>
<reference evidence="3" key="1">
    <citation type="submission" date="2010-08" db="EMBL/GenBank/DDBJ databases">
        <authorList>
            <consortium name="Caenorhabditis japonica Sequencing Consortium"/>
            <person name="Wilson R.K."/>
        </authorList>
    </citation>
    <scope>NUCLEOTIDE SEQUENCE [LARGE SCALE GENOMIC DNA]</scope>
    <source>
        <strain evidence="3">DF5081</strain>
    </source>
</reference>
<keyword evidence="3" id="KW-1185">Reference proteome</keyword>
<name>A0A8R1EUG0_CAEJA</name>
<protein>
    <submittedName>
        <fullName evidence="2">Uncharacterized protein</fullName>
    </submittedName>
</protein>